<dbReference type="Proteomes" id="UP000623129">
    <property type="component" value="Unassembled WGS sequence"/>
</dbReference>
<proteinExistence type="predicted"/>
<evidence type="ECO:0000256" key="8">
    <source>
        <dbReference type="PIRNR" id="PIRNR032572"/>
    </source>
</evidence>
<dbReference type="GO" id="GO:0005886">
    <property type="term" value="C:plasma membrane"/>
    <property type="evidence" value="ECO:0007669"/>
    <property type="project" value="UniProtKB-SubCell"/>
</dbReference>
<evidence type="ECO:0000256" key="6">
    <source>
        <dbReference type="ARBA" id="ARBA00023288"/>
    </source>
</evidence>
<reference evidence="10" key="1">
    <citation type="submission" date="2020-01" db="EMBL/GenBank/DDBJ databases">
        <title>Genome sequence of Kobresia littledalei, the first chromosome-level genome in the family Cyperaceae.</title>
        <authorList>
            <person name="Qu G."/>
        </authorList>
    </citation>
    <scope>NUCLEOTIDE SEQUENCE</scope>
    <source>
        <strain evidence="10">C.B.Clarke</strain>
        <tissue evidence="10">Leaf</tissue>
    </source>
</reference>
<comment type="subcellular location">
    <subcellularLocation>
        <location evidence="2">Cell membrane</location>
        <topology evidence="2">Lipid-anchor</topology>
    </subcellularLocation>
</comment>
<dbReference type="PIRSF" id="PIRSF032572">
    <property type="entry name" value="MUB"/>
    <property type="match status" value="1"/>
</dbReference>
<dbReference type="Gene3D" id="3.10.20.90">
    <property type="entry name" value="Phosphatidylinositol 3-kinase Catalytic Subunit, Chain A, domain 1"/>
    <property type="match status" value="1"/>
</dbReference>
<dbReference type="InterPro" id="IPR029071">
    <property type="entry name" value="Ubiquitin-like_domsf"/>
</dbReference>
<evidence type="ECO:0000256" key="2">
    <source>
        <dbReference type="ARBA" id="ARBA00004193"/>
    </source>
</evidence>
<evidence type="ECO:0000259" key="9">
    <source>
        <dbReference type="PROSITE" id="PS50053"/>
    </source>
</evidence>
<protein>
    <recommendedName>
        <fullName evidence="8">Membrane-anchored ubiquitin-fold protein</fullName>
    </recommendedName>
</protein>
<evidence type="ECO:0000313" key="11">
    <source>
        <dbReference type="Proteomes" id="UP000623129"/>
    </source>
</evidence>
<keyword evidence="11" id="KW-1185">Reference proteome</keyword>
<evidence type="ECO:0000256" key="7">
    <source>
        <dbReference type="ARBA" id="ARBA00023289"/>
    </source>
</evidence>
<keyword evidence="6" id="KW-0449">Lipoprotein</keyword>
<dbReference type="PANTHER" id="PTHR13169">
    <property type="entry name" value="UBIQUITIN-LIKE PROTEIN 3 HCG-1 PROTEIN"/>
    <property type="match status" value="1"/>
</dbReference>
<dbReference type="InterPro" id="IPR040015">
    <property type="entry name" value="UBL3-like"/>
</dbReference>
<keyword evidence="5 8" id="KW-0472">Membrane</keyword>
<dbReference type="AlphaFoldDB" id="A0A833RFP0"/>
<dbReference type="Pfam" id="PF13881">
    <property type="entry name" value="Rad60-SLD_2"/>
    <property type="match status" value="1"/>
</dbReference>
<evidence type="ECO:0000256" key="5">
    <source>
        <dbReference type="ARBA" id="ARBA00023136"/>
    </source>
</evidence>
<dbReference type="PROSITE" id="PS50053">
    <property type="entry name" value="UBIQUITIN_2"/>
    <property type="match status" value="1"/>
</dbReference>
<dbReference type="CDD" id="cd01814">
    <property type="entry name" value="Ubl_MUBs_plant"/>
    <property type="match status" value="1"/>
</dbReference>
<evidence type="ECO:0000313" key="10">
    <source>
        <dbReference type="EMBL" id="KAF3334474.1"/>
    </source>
</evidence>
<evidence type="ECO:0000256" key="3">
    <source>
        <dbReference type="ARBA" id="ARBA00022475"/>
    </source>
</evidence>
<dbReference type="InterPro" id="IPR000626">
    <property type="entry name" value="Ubiquitin-like_dom"/>
</dbReference>
<sequence length="120" mass="13231">MAEEEFIELKFRLYDGSDIGPIRYAASSTIAMVKERILSEWPKDKKIIPRVANDVKLISAGKILENNKTVAQCRPAFGGDPPAGVLTMHVVVQPSLTKSKTEKKKVDDTQKTPVCSCSIL</sequence>
<keyword evidence="3 8" id="KW-1003">Cell membrane</keyword>
<dbReference type="SUPFAM" id="SSF54236">
    <property type="entry name" value="Ubiquitin-like"/>
    <property type="match status" value="1"/>
</dbReference>
<evidence type="ECO:0000256" key="4">
    <source>
        <dbReference type="ARBA" id="ARBA00022481"/>
    </source>
</evidence>
<dbReference type="InterPro" id="IPR039540">
    <property type="entry name" value="UBL3-like_ubiquitin_dom"/>
</dbReference>
<gene>
    <name evidence="10" type="ORF">FCM35_KLT21078</name>
</gene>
<keyword evidence="4" id="KW-0488">Methylation</keyword>
<comment type="function">
    <text evidence="1 8">May serve as docking site to facilitate the association of other proteins to the plasma membrane.</text>
</comment>
<dbReference type="EMBL" id="SWLB01000009">
    <property type="protein sequence ID" value="KAF3334474.1"/>
    <property type="molecule type" value="Genomic_DNA"/>
</dbReference>
<dbReference type="InterPro" id="IPR017000">
    <property type="entry name" value="MUB"/>
</dbReference>
<dbReference type="PANTHER" id="PTHR13169:SF1">
    <property type="entry name" value="MEMBRANE-ANCHORED UBIQUITIN-FOLD PROTEIN 4"/>
    <property type="match status" value="1"/>
</dbReference>
<accession>A0A833RFP0</accession>
<comment type="caution">
    <text evidence="10">The sequence shown here is derived from an EMBL/GenBank/DDBJ whole genome shotgun (WGS) entry which is preliminary data.</text>
</comment>
<organism evidence="10 11">
    <name type="scientific">Carex littledalei</name>
    <dbReference type="NCBI Taxonomy" id="544730"/>
    <lineage>
        <taxon>Eukaryota</taxon>
        <taxon>Viridiplantae</taxon>
        <taxon>Streptophyta</taxon>
        <taxon>Embryophyta</taxon>
        <taxon>Tracheophyta</taxon>
        <taxon>Spermatophyta</taxon>
        <taxon>Magnoliopsida</taxon>
        <taxon>Liliopsida</taxon>
        <taxon>Poales</taxon>
        <taxon>Cyperaceae</taxon>
        <taxon>Cyperoideae</taxon>
        <taxon>Cariceae</taxon>
        <taxon>Carex</taxon>
        <taxon>Carex subgen. Euthyceras</taxon>
    </lineage>
</organism>
<keyword evidence="7" id="KW-0636">Prenylation</keyword>
<dbReference type="OrthoDB" id="1043111at2759"/>
<name>A0A833RFP0_9POAL</name>
<evidence type="ECO:0000256" key="1">
    <source>
        <dbReference type="ARBA" id="ARBA00002929"/>
    </source>
</evidence>
<feature type="domain" description="Ubiquitin-like" evidence="9">
    <location>
        <begin position="7"/>
        <end position="73"/>
    </location>
</feature>